<dbReference type="InterPro" id="IPR003715">
    <property type="entry name" value="Poly_export_N"/>
</dbReference>
<dbReference type="PATRIC" id="fig|1121477.3.peg.79"/>
<organism evidence="6 8">
    <name type="scientific">Devosia limi DSM 17137</name>
    <dbReference type="NCBI Taxonomy" id="1121477"/>
    <lineage>
        <taxon>Bacteria</taxon>
        <taxon>Pseudomonadati</taxon>
        <taxon>Pseudomonadota</taxon>
        <taxon>Alphaproteobacteria</taxon>
        <taxon>Hyphomicrobiales</taxon>
        <taxon>Devosiaceae</taxon>
        <taxon>Devosia</taxon>
    </lineage>
</organism>
<evidence type="ECO:0000256" key="1">
    <source>
        <dbReference type="ARBA" id="ARBA00022729"/>
    </source>
</evidence>
<evidence type="ECO:0000313" key="6">
    <source>
        <dbReference type="EMBL" id="KKB80642.1"/>
    </source>
</evidence>
<feature type="domain" description="Polysaccharide export protein N-terminal" evidence="3">
    <location>
        <begin position="21"/>
        <end position="95"/>
    </location>
</feature>
<evidence type="ECO:0000259" key="4">
    <source>
        <dbReference type="Pfam" id="PF10531"/>
    </source>
</evidence>
<sequence>MRALNMLLLFLVLLASPGAFAQSEYHLQPGDSVQIWVDQYADMSRQVALAPDGRISLPLVGSVAAEGLSLEDLEEALIAKLQPFLTEAVSLNVSLVPSEQNAPSVFAAGDVAEPGVYPFRQGMTVLHVVAVAGGPYRSTFLAADQDRAIELESSIDNDQARMAELSVTIARLNAQIAGNTQLDLSSAESSLPSSAYIEREQALLAMQSDYLGAQQDTLERLLAVNQSTIEGIKGQIGSMEQRIALSQERLAAATTLVERGVMQASQMREIEINIVDMEGTLSQLKSALSNQQGSMLTEQARVDGLVQDYRVGLMTQLGAAERERDTLIARLAESRRALTLYRPIQGGETSLRYSIVRTKDGSTTTIDATEETPVALGDLVRVTRVAQATAASPQ</sequence>
<evidence type="ECO:0000259" key="5">
    <source>
        <dbReference type="Pfam" id="PF25994"/>
    </source>
</evidence>
<dbReference type="Proteomes" id="UP000184533">
    <property type="component" value="Unassembled WGS sequence"/>
</dbReference>
<feature type="domain" description="Soluble ligand binding" evidence="4">
    <location>
        <begin position="108"/>
        <end position="135"/>
    </location>
</feature>
<dbReference type="Gene3D" id="3.10.560.10">
    <property type="entry name" value="Outer membrane lipoprotein wza domain like"/>
    <property type="match status" value="1"/>
</dbReference>
<reference evidence="7 9" key="2">
    <citation type="submission" date="2016-11" db="EMBL/GenBank/DDBJ databases">
        <authorList>
            <person name="Jaros S."/>
            <person name="Januszkiewicz K."/>
            <person name="Wedrychowicz H."/>
        </authorList>
    </citation>
    <scope>NUCLEOTIDE SEQUENCE [LARGE SCALE GENOMIC DNA]</scope>
    <source>
        <strain evidence="7 9">DSM 17137</strain>
    </source>
</reference>
<protein>
    <submittedName>
        <fullName evidence="7">SLBB domain-containing protein</fullName>
    </submittedName>
</protein>
<evidence type="ECO:0000313" key="7">
    <source>
        <dbReference type="EMBL" id="SHE49875.1"/>
    </source>
</evidence>
<feature type="domain" description="AprE-like long alpha-helical hairpin" evidence="5">
    <location>
        <begin position="155"/>
        <end position="335"/>
    </location>
</feature>
<name>A0A0F5LGG0_9HYPH</name>
<evidence type="ECO:0000313" key="8">
    <source>
        <dbReference type="Proteomes" id="UP000033608"/>
    </source>
</evidence>
<dbReference type="Pfam" id="PF02563">
    <property type="entry name" value="Poly_export"/>
    <property type="match status" value="1"/>
</dbReference>
<dbReference type="Pfam" id="PF10531">
    <property type="entry name" value="SLBB"/>
    <property type="match status" value="1"/>
</dbReference>
<dbReference type="RefSeq" id="WP_046136401.1">
    <property type="nucleotide sequence ID" value="NZ_FQVC01000001.1"/>
</dbReference>
<proteinExistence type="predicted"/>
<dbReference type="STRING" id="1121477.SAMN02745223_00556"/>
<dbReference type="InterPro" id="IPR049712">
    <property type="entry name" value="Poly_export"/>
</dbReference>
<feature type="chain" id="PRO_5015038272" evidence="2">
    <location>
        <begin position="22"/>
        <end position="394"/>
    </location>
</feature>
<dbReference type="GO" id="GO:0015159">
    <property type="term" value="F:polysaccharide transmembrane transporter activity"/>
    <property type="evidence" value="ECO:0007669"/>
    <property type="project" value="InterPro"/>
</dbReference>
<dbReference type="AlphaFoldDB" id="A0A0F5LGG0"/>
<dbReference type="OrthoDB" id="9798876at2"/>
<feature type="signal peptide" evidence="2">
    <location>
        <begin position="1"/>
        <end position="21"/>
    </location>
</feature>
<evidence type="ECO:0000313" key="9">
    <source>
        <dbReference type="Proteomes" id="UP000184533"/>
    </source>
</evidence>
<evidence type="ECO:0000256" key="2">
    <source>
        <dbReference type="SAM" id="SignalP"/>
    </source>
</evidence>
<reference evidence="6 8" key="1">
    <citation type="submission" date="2015-03" db="EMBL/GenBank/DDBJ databases">
        <authorList>
            <person name="Hassan Y.I."/>
            <person name="Lepp D."/>
            <person name="Zhou T."/>
        </authorList>
    </citation>
    <scope>NUCLEOTIDE SEQUENCE [LARGE SCALE GENOMIC DNA]</scope>
    <source>
        <strain evidence="6 8">DSM 17137</strain>
    </source>
</reference>
<dbReference type="EMBL" id="FQVC01000001">
    <property type="protein sequence ID" value="SHE49875.1"/>
    <property type="molecule type" value="Genomic_DNA"/>
</dbReference>
<keyword evidence="8" id="KW-1185">Reference proteome</keyword>
<gene>
    <name evidence="7" type="ORF">SAMN02745223_00556</name>
    <name evidence="6" type="ORF">VW29_16670</name>
</gene>
<dbReference type="Pfam" id="PF25994">
    <property type="entry name" value="HH_AprE"/>
    <property type="match status" value="1"/>
</dbReference>
<dbReference type="InterPro" id="IPR058781">
    <property type="entry name" value="HH_AprE-like"/>
</dbReference>
<dbReference type="InterPro" id="IPR019554">
    <property type="entry name" value="Soluble_ligand-bd"/>
</dbReference>
<evidence type="ECO:0000259" key="3">
    <source>
        <dbReference type="Pfam" id="PF02563"/>
    </source>
</evidence>
<dbReference type="PANTHER" id="PTHR33619">
    <property type="entry name" value="POLYSACCHARIDE EXPORT PROTEIN GFCE-RELATED"/>
    <property type="match status" value="1"/>
</dbReference>
<accession>A0A0F5LGG0</accession>
<dbReference type="PANTHER" id="PTHR33619:SF3">
    <property type="entry name" value="POLYSACCHARIDE EXPORT PROTEIN GFCE-RELATED"/>
    <property type="match status" value="1"/>
</dbReference>
<dbReference type="Gene3D" id="3.30.1950.10">
    <property type="entry name" value="wza like domain"/>
    <property type="match status" value="1"/>
</dbReference>
<dbReference type="EMBL" id="LAJF01000101">
    <property type="protein sequence ID" value="KKB80642.1"/>
    <property type="molecule type" value="Genomic_DNA"/>
</dbReference>
<dbReference type="Proteomes" id="UP000033608">
    <property type="component" value="Unassembled WGS sequence"/>
</dbReference>
<keyword evidence="1 2" id="KW-0732">Signal</keyword>